<comment type="caution">
    <text evidence="2">The sequence shown here is derived from an EMBL/GenBank/DDBJ whole genome shotgun (WGS) entry which is preliminary data.</text>
</comment>
<sequence length="354" mass="40448">MARVKQVVRRTQVERGAPPPPPRLSQMPVNRWFENDNERDAYDEQLSMMEILPPKYIGEGVLPEEKYPEFWRLIDIQGLRPFLFMSERYHPRFVVAAYTTISIRDNLNSEGRGSFWFGFRLGGRTYQFPLSVLATSWGLENKGATFKGGSIPHRSWGEFDKLEATRELRLEMSASGKNQSTVNEEDRLILWAMAKGKQIHWTYLLANQMLKFSQGTVDSYLGHAHLWTKIFEAAGIDMSRDKAETPGKANVITTKNINLMRQNTVNQANEAGDVSKDVVEEDVHMVDVQPQVEVVPSPQVPPEVEVPPPVQQVIKEFIQTGFEGMRDMVTEGFVRLSNRLDDLDTRMASLLDKF</sequence>
<evidence type="ECO:0000313" key="2">
    <source>
        <dbReference type="EMBL" id="MED6163881.1"/>
    </source>
</evidence>
<name>A0ABU6URY7_9FABA</name>
<accession>A0ABU6URY7</accession>
<dbReference type="EMBL" id="JASCZI010122193">
    <property type="protein sequence ID" value="MED6163881.1"/>
    <property type="molecule type" value="Genomic_DNA"/>
</dbReference>
<evidence type="ECO:0000256" key="1">
    <source>
        <dbReference type="SAM" id="MobiDB-lite"/>
    </source>
</evidence>
<reference evidence="2 3" key="1">
    <citation type="journal article" date="2023" name="Plants (Basel)">
        <title>Bridging the Gap: Combining Genomics and Transcriptomics Approaches to Understand Stylosanthes scabra, an Orphan Legume from the Brazilian Caatinga.</title>
        <authorList>
            <person name="Ferreira-Neto J.R.C."/>
            <person name="da Silva M.D."/>
            <person name="Binneck E."/>
            <person name="de Melo N.F."/>
            <person name="da Silva R.H."/>
            <person name="de Melo A.L.T.M."/>
            <person name="Pandolfi V."/>
            <person name="Bustamante F.O."/>
            <person name="Brasileiro-Vidal A.C."/>
            <person name="Benko-Iseppon A.M."/>
        </authorList>
    </citation>
    <scope>NUCLEOTIDE SEQUENCE [LARGE SCALE GENOMIC DNA]</scope>
    <source>
        <tissue evidence="2">Leaves</tissue>
    </source>
</reference>
<dbReference type="Proteomes" id="UP001341840">
    <property type="component" value="Unassembled WGS sequence"/>
</dbReference>
<organism evidence="2 3">
    <name type="scientific">Stylosanthes scabra</name>
    <dbReference type="NCBI Taxonomy" id="79078"/>
    <lineage>
        <taxon>Eukaryota</taxon>
        <taxon>Viridiplantae</taxon>
        <taxon>Streptophyta</taxon>
        <taxon>Embryophyta</taxon>
        <taxon>Tracheophyta</taxon>
        <taxon>Spermatophyta</taxon>
        <taxon>Magnoliopsida</taxon>
        <taxon>eudicotyledons</taxon>
        <taxon>Gunneridae</taxon>
        <taxon>Pentapetalae</taxon>
        <taxon>rosids</taxon>
        <taxon>fabids</taxon>
        <taxon>Fabales</taxon>
        <taxon>Fabaceae</taxon>
        <taxon>Papilionoideae</taxon>
        <taxon>50 kb inversion clade</taxon>
        <taxon>dalbergioids sensu lato</taxon>
        <taxon>Dalbergieae</taxon>
        <taxon>Pterocarpus clade</taxon>
        <taxon>Stylosanthes</taxon>
    </lineage>
</organism>
<gene>
    <name evidence="2" type="ORF">PIB30_084310</name>
</gene>
<evidence type="ECO:0000313" key="3">
    <source>
        <dbReference type="Proteomes" id="UP001341840"/>
    </source>
</evidence>
<keyword evidence="3" id="KW-1185">Reference proteome</keyword>
<proteinExistence type="predicted"/>
<feature type="region of interest" description="Disordered" evidence="1">
    <location>
        <begin position="1"/>
        <end position="28"/>
    </location>
</feature>
<protein>
    <submittedName>
        <fullName evidence="2">Uncharacterized protein</fullName>
    </submittedName>
</protein>